<comment type="caution">
    <text evidence="1">The sequence shown here is derived from an EMBL/GenBank/DDBJ whole genome shotgun (WGS) entry which is preliminary data.</text>
</comment>
<organism evidence="1 2">
    <name type="scientific">Rhododendron williamsianum</name>
    <dbReference type="NCBI Taxonomy" id="262921"/>
    <lineage>
        <taxon>Eukaryota</taxon>
        <taxon>Viridiplantae</taxon>
        <taxon>Streptophyta</taxon>
        <taxon>Embryophyta</taxon>
        <taxon>Tracheophyta</taxon>
        <taxon>Spermatophyta</taxon>
        <taxon>Magnoliopsida</taxon>
        <taxon>eudicotyledons</taxon>
        <taxon>Gunneridae</taxon>
        <taxon>Pentapetalae</taxon>
        <taxon>asterids</taxon>
        <taxon>Ericales</taxon>
        <taxon>Ericaceae</taxon>
        <taxon>Ericoideae</taxon>
        <taxon>Rhodoreae</taxon>
        <taxon>Rhododendron</taxon>
    </lineage>
</organism>
<protein>
    <submittedName>
        <fullName evidence="1">Uncharacterized protein</fullName>
    </submittedName>
</protein>
<keyword evidence="2" id="KW-1185">Reference proteome</keyword>
<name>A0A6A4M2D6_9ERIC</name>
<dbReference type="EMBL" id="QEFC01000689">
    <property type="protein sequence ID" value="KAE9462554.1"/>
    <property type="molecule type" value="Genomic_DNA"/>
</dbReference>
<evidence type="ECO:0000313" key="2">
    <source>
        <dbReference type="Proteomes" id="UP000428333"/>
    </source>
</evidence>
<dbReference type="AlphaFoldDB" id="A0A6A4M2D6"/>
<proteinExistence type="predicted"/>
<reference evidence="1 2" key="1">
    <citation type="journal article" date="2019" name="Genome Biol. Evol.">
        <title>The Rhododendron genome and chromosomal organization provide insight into shared whole-genome duplications across the heath family (Ericaceae).</title>
        <authorList>
            <person name="Soza V.L."/>
            <person name="Lindsley D."/>
            <person name="Waalkes A."/>
            <person name="Ramage E."/>
            <person name="Patwardhan R.P."/>
            <person name="Burton J.N."/>
            <person name="Adey A."/>
            <person name="Kumar A."/>
            <person name="Qiu R."/>
            <person name="Shendure J."/>
            <person name="Hall B."/>
        </authorList>
    </citation>
    <scope>NUCLEOTIDE SEQUENCE [LARGE SCALE GENOMIC DNA]</scope>
    <source>
        <strain evidence="1">RSF 1966-606</strain>
    </source>
</reference>
<feature type="non-terminal residue" evidence="1">
    <location>
        <position position="1"/>
    </location>
</feature>
<sequence>MFFWGYIACEVPSLVSIRGDLIFLMEVPREQVEKDVALRLSEKGFILKDGDFDFSNRDWFGNAKEVPRNGHQWSILSLAIPPLVKTVTKTMRTDQVSKFTFGSRFWTGVRVKVMDELWAGLVIPGPGPAGLLRKRIRDLGLVKSIGNPIARLTQWSGGGATKVVQQGSVLAKWGFKFNSWAQWLLDFRQVLAVTESRERELVVRFSSITSEDDCYLLFMNLPWVTLAVAKLVVLISF</sequence>
<gene>
    <name evidence="1" type="ORF">C3L33_05546</name>
</gene>
<accession>A0A6A4M2D6</accession>
<dbReference type="Proteomes" id="UP000428333">
    <property type="component" value="Linkage Group LG03"/>
</dbReference>
<evidence type="ECO:0000313" key="1">
    <source>
        <dbReference type="EMBL" id="KAE9462554.1"/>
    </source>
</evidence>